<protein>
    <submittedName>
        <fullName evidence="1">Abortive phage resistance mechanism</fullName>
    </submittedName>
</protein>
<organism evidence="1 2">
    <name type="scientific">Clostridium perfringens E str. JGS1987</name>
    <dbReference type="NCBI Taxonomy" id="451755"/>
    <lineage>
        <taxon>Bacteria</taxon>
        <taxon>Bacillati</taxon>
        <taxon>Bacillota</taxon>
        <taxon>Clostridia</taxon>
        <taxon>Eubacteriales</taxon>
        <taxon>Clostridiaceae</taxon>
        <taxon>Clostridium</taxon>
    </lineage>
</organism>
<name>B1BXK0_CLOPF</name>
<comment type="caution">
    <text evidence="1">The sequence shown here is derived from an EMBL/GenBank/DDBJ whole genome shotgun (WGS) entry which is preliminary data.</text>
</comment>
<proteinExistence type="predicted"/>
<accession>B1BXK0</accession>
<reference evidence="1 2" key="1">
    <citation type="submission" date="2007-07" db="EMBL/GenBank/DDBJ databases">
        <title>Annotation of Clostridium perfringens E str. JGS1987.</title>
        <authorList>
            <person name="Paulsen I."/>
            <person name="Sebastian Y."/>
        </authorList>
    </citation>
    <scope>NUCLEOTIDE SEQUENCE [LARGE SCALE GENOMIC DNA]</scope>
    <source>
        <strain evidence="2">E str. JGS1987</strain>
    </source>
</reference>
<sequence length="315" mass="36908">MKLFVIGNGFDLAHGLKTSYYDFKNYLDEENWAFLSSLESMYGLSVGGWMDHASDGMIKSVFENRLWKDFESKLSDIDETIIYSGEDIELGLEGGDIGVEDTLDDYWEDQYEFIKRLNDYLVYWVKQIDISNIVKKTNMISELSNDKFITFNYTLVLESIYNVDKYDILHIHGSLDKNDNLPIIGHGDKEKVSEMREVAREAKEEYNEKKYSIYNAIANYYERTLKDVESFIYSNKRFFESLEKVDEIYVIGHSFGDVDIPYFNKILKTVGDNTKWYVHFHELKDKLNYREILINKVGVSEDNITMLGSEDVFNI</sequence>
<dbReference type="AlphaFoldDB" id="B1BXK0"/>
<dbReference type="EMBL" id="ABDW01000046">
    <property type="protein sequence ID" value="EDT13581.1"/>
    <property type="molecule type" value="Genomic_DNA"/>
</dbReference>
<dbReference type="InterPro" id="IPR025935">
    <property type="entry name" value="AbiH"/>
</dbReference>
<evidence type="ECO:0000313" key="1">
    <source>
        <dbReference type="EMBL" id="EDT13581.1"/>
    </source>
</evidence>
<dbReference type="Pfam" id="PF14253">
    <property type="entry name" value="AbiH"/>
    <property type="match status" value="1"/>
</dbReference>
<gene>
    <name evidence="1" type="ORF">AC3_2069</name>
</gene>
<dbReference type="Proteomes" id="UP000005337">
    <property type="component" value="Unassembled WGS sequence"/>
</dbReference>
<dbReference type="RefSeq" id="WP_003466167.1">
    <property type="nucleotide sequence ID" value="NZ_ABDW01000046.1"/>
</dbReference>
<evidence type="ECO:0000313" key="2">
    <source>
        <dbReference type="Proteomes" id="UP000005337"/>
    </source>
</evidence>